<feature type="region of interest" description="Disordered" evidence="1">
    <location>
        <begin position="377"/>
        <end position="412"/>
    </location>
</feature>
<dbReference type="GeneID" id="594014"/>
<reference evidence="3" key="1">
    <citation type="submission" date="2015-02" db="EMBL/GenBank/DDBJ databases">
        <title>Genome sequencing for Strongylocentrotus purpuratus.</title>
        <authorList>
            <person name="Murali S."/>
            <person name="Liu Y."/>
            <person name="Vee V."/>
            <person name="English A."/>
            <person name="Wang M."/>
            <person name="Skinner E."/>
            <person name="Han Y."/>
            <person name="Muzny D.M."/>
            <person name="Worley K.C."/>
            <person name="Gibbs R.A."/>
        </authorList>
    </citation>
    <scope>NUCLEOTIDE SEQUENCE</scope>
</reference>
<dbReference type="OrthoDB" id="2422440at2759"/>
<proteinExistence type="predicted"/>
<dbReference type="PANTHER" id="PTHR13601:SF2">
    <property type="entry name" value="GAMETOGENETIN-BINDING PROTEIN 2"/>
    <property type="match status" value="1"/>
</dbReference>
<dbReference type="CTD" id="79893"/>
<feature type="compositionally biased region" description="Basic and acidic residues" evidence="1">
    <location>
        <begin position="401"/>
        <end position="412"/>
    </location>
</feature>
<sequence>MEDTAQLVAVCPPGSENIYQYLKRQMPLTTEGNATMVMEFPDVEPAPPPCDHSKGQSKTQHAVIDAFRQKCSMLNRDELAAALMVPSKEMFGSSLQDVVTCVGCRRSMEEMFTRLRDQKHIHVLEPLVITPNSELSVTSCTLYDFRMLYNILYVQRDKRKQLLESLQKNKKRRCPLHSLDNHKTKQISVWIDVWEVMKKPCREEVTMLSQKGLLQITESYLQKHRFCTDCKAKVMTAFNILFGDIKPCSEKGYNPAVYEGLRLCREEKHVHLSTDTDFVARLISRAEPDLHGVRRERHAKTIDIAQEEVLTCLGLYLFEKLQKIYQKLKAEERTWDLLLTFGKNKLQKAFEMALEAKEGMSKLELVCEEITEADRAKREKKEQKKLKKKARKKNKGNSSPESEKNAGQRSDVVMKEVEVTIVPQEGSQESVYECDRHSDLNDNTANLECSTCSLSQGDAVHHLSTYRTDNGDYSSGVECGEDCGQSSRESSEVAWSEGMCNHCNDDIMQGDDEICEDCEDCEVNQGNGDAMVKGRGKCNGGQPLPTTPCPHSEIQEDGEVTRRYRKYVSALMKTNLEEPWVGRAGYRTCL</sequence>
<dbReference type="PANTHER" id="PTHR13601">
    <property type="entry name" value="GAMETOGENETIN-BINDING PROTEIN 2"/>
    <property type="match status" value="1"/>
</dbReference>
<organism evidence="2 3">
    <name type="scientific">Strongylocentrotus purpuratus</name>
    <name type="common">Purple sea urchin</name>
    <dbReference type="NCBI Taxonomy" id="7668"/>
    <lineage>
        <taxon>Eukaryota</taxon>
        <taxon>Metazoa</taxon>
        <taxon>Echinodermata</taxon>
        <taxon>Eleutherozoa</taxon>
        <taxon>Echinozoa</taxon>
        <taxon>Echinoidea</taxon>
        <taxon>Euechinoidea</taxon>
        <taxon>Echinacea</taxon>
        <taxon>Camarodonta</taxon>
        <taxon>Echinidea</taxon>
        <taxon>Strongylocentrotidae</taxon>
        <taxon>Strongylocentrotus</taxon>
    </lineage>
</organism>
<evidence type="ECO:0000313" key="2">
    <source>
        <dbReference type="EnsemblMetazoa" id="XP_798560"/>
    </source>
</evidence>
<dbReference type="FunCoup" id="A0A7M7RIU4">
    <property type="interactions" value="1606"/>
</dbReference>
<reference evidence="2" key="2">
    <citation type="submission" date="2021-01" db="UniProtKB">
        <authorList>
            <consortium name="EnsemblMetazoa"/>
        </authorList>
    </citation>
    <scope>IDENTIFICATION</scope>
</reference>
<dbReference type="InParanoid" id="A0A7M7RIU4"/>
<dbReference type="AlphaFoldDB" id="A0A7M7RIU4"/>
<dbReference type="InterPro" id="IPR026073">
    <property type="entry name" value="GGNBP2"/>
</dbReference>
<protein>
    <recommendedName>
        <fullName evidence="4">Gametogenetin-binding protein 2-like</fullName>
    </recommendedName>
</protein>
<dbReference type="Proteomes" id="UP000007110">
    <property type="component" value="Unassembled WGS sequence"/>
</dbReference>
<feature type="compositionally biased region" description="Basic residues" evidence="1">
    <location>
        <begin position="383"/>
        <end position="395"/>
    </location>
</feature>
<keyword evidence="3" id="KW-1185">Reference proteome</keyword>
<dbReference type="GO" id="GO:0005634">
    <property type="term" value="C:nucleus"/>
    <property type="evidence" value="ECO:0000318"/>
    <property type="project" value="GO_Central"/>
</dbReference>
<dbReference type="OMA" id="TYLRKHX"/>
<accession>A0A7M7RIU4</accession>
<evidence type="ECO:0008006" key="4">
    <source>
        <dbReference type="Google" id="ProtNLM"/>
    </source>
</evidence>
<dbReference type="RefSeq" id="XP_798560.3">
    <property type="nucleotide sequence ID" value="XM_793467.5"/>
</dbReference>
<evidence type="ECO:0000256" key="1">
    <source>
        <dbReference type="SAM" id="MobiDB-lite"/>
    </source>
</evidence>
<evidence type="ECO:0000313" key="3">
    <source>
        <dbReference type="Proteomes" id="UP000007110"/>
    </source>
</evidence>
<dbReference type="KEGG" id="spu:594014"/>
<dbReference type="GO" id="GO:0005737">
    <property type="term" value="C:cytoplasm"/>
    <property type="evidence" value="ECO:0000318"/>
    <property type="project" value="GO_Central"/>
</dbReference>
<name>A0A7M7RIU4_STRPU</name>
<dbReference type="EnsemblMetazoa" id="XM_793467">
    <property type="protein sequence ID" value="XP_798560"/>
    <property type="gene ID" value="LOC594014"/>
</dbReference>